<dbReference type="AlphaFoldDB" id="A0A1C4Z995"/>
<dbReference type="Pfam" id="PF19450">
    <property type="entry name" value="DUF5988"/>
    <property type="match status" value="1"/>
</dbReference>
<proteinExistence type="predicted"/>
<keyword evidence="2" id="KW-1185">Reference proteome</keyword>
<reference evidence="2" key="1">
    <citation type="submission" date="2016-06" db="EMBL/GenBank/DDBJ databases">
        <authorList>
            <person name="Varghese N."/>
            <person name="Submissions Spin"/>
        </authorList>
    </citation>
    <scope>NUCLEOTIDE SEQUENCE [LARGE SCALE GENOMIC DNA]</scope>
    <source>
        <strain evidence="2">DSM 43816</strain>
    </source>
</reference>
<protein>
    <submittedName>
        <fullName evidence="1">Uncharacterized protein</fullName>
    </submittedName>
</protein>
<dbReference type="InterPro" id="IPR046030">
    <property type="entry name" value="DUF5988"/>
</dbReference>
<dbReference type="RefSeq" id="WP_231931441.1">
    <property type="nucleotide sequence ID" value="NZ_LT607413.1"/>
</dbReference>
<name>A0A1C4Z995_MICEC</name>
<evidence type="ECO:0000313" key="2">
    <source>
        <dbReference type="Proteomes" id="UP000198253"/>
    </source>
</evidence>
<dbReference type="InParanoid" id="A0A1C4Z995"/>
<dbReference type="Proteomes" id="UP000198253">
    <property type="component" value="Chromosome I"/>
</dbReference>
<gene>
    <name evidence="1" type="ORF">GA0070618_4940</name>
</gene>
<evidence type="ECO:0000313" key="1">
    <source>
        <dbReference type="EMBL" id="SCF29509.1"/>
    </source>
</evidence>
<dbReference type="EMBL" id="LT607413">
    <property type="protein sequence ID" value="SCF29509.1"/>
    <property type="molecule type" value="Genomic_DNA"/>
</dbReference>
<accession>A0A1C4Z995</accession>
<sequence length="105" mass="11392">MTGSFDPAPTVRMVDPVVNGDDRATLAAEVRNDIGREAGGIVDAVLEGGPTTLRADQRSHRVPLREHKIKVPHHGGYEHFERDAAGVADAAPLVFRWSGRTRIAE</sequence>
<organism evidence="1 2">
    <name type="scientific">Micromonospora echinospora</name>
    <name type="common">Micromonospora purpurea</name>
    <dbReference type="NCBI Taxonomy" id="1877"/>
    <lineage>
        <taxon>Bacteria</taxon>
        <taxon>Bacillati</taxon>
        <taxon>Actinomycetota</taxon>
        <taxon>Actinomycetes</taxon>
        <taxon>Micromonosporales</taxon>
        <taxon>Micromonosporaceae</taxon>
        <taxon>Micromonospora</taxon>
    </lineage>
</organism>